<reference evidence="3" key="2">
    <citation type="submission" date="2015-01" db="EMBL/GenBank/DDBJ databases">
        <title>Evolutionary Origins and Diversification of the Mycorrhizal Mutualists.</title>
        <authorList>
            <consortium name="DOE Joint Genome Institute"/>
            <consortium name="Mycorrhizal Genomics Consortium"/>
            <person name="Kohler A."/>
            <person name="Kuo A."/>
            <person name="Nagy L.G."/>
            <person name="Floudas D."/>
            <person name="Copeland A."/>
            <person name="Barry K.W."/>
            <person name="Cichocki N."/>
            <person name="Veneault-Fourrey C."/>
            <person name="LaButti K."/>
            <person name="Lindquist E.A."/>
            <person name="Lipzen A."/>
            <person name="Lundell T."/>
            <person name="Morin E."/>
            <person name="Murat C."/>
            <person name="Riley R."/>
            <person name="Ohm R."/>
            <person name="Sun H."/>
            <person name="Tunlid A."/>
            <person name="Henrissat B."/>
            <person name="Grigoriev I.V."/>
            <person name="Hibbett D.S."/>
            <person name="Martin F."/>
        </authorList>
    </citation>
    <scope>NUCLEOTIDE SEQUENCE [LARGE SCALE GENOMIC DNA]</scope>
    <source>
        <strain evidence="3">UH-Slu-Lm8-n1</strain>
    </source>
</reference>
<dbReference type="Pfam" id="PF20414">
    <property type="entry name" value="DUF6698"/>
    <property type="match status" value="1"/>
</dbReference>
<dbReference type="OrthoDB" id="3220614at2759"/>
<dbReference type="InParanoid" id="A0A0D0ALX5"/>
<dbReference type="AlphaFoldDB" id="A0A0D0ALX5"/>
<reference evidence="2 3" key="1">
    <citation type="submission" date="2014-04" db="EMBL/GenBank/DDBJ databases">
        <authorList>
            <consortium name="DOE Joint Genome Institute"/>
            <person name="Kuo A."/>
            <person name="Ruytinx J."/>
            <person name="Rineau F."/>
            <person name="Colpaert J."/>
            <person name="Kohler A."/>
            <person name="Nagy L.G."/>
            <person name="Floudas D."/>
            <person name="Copeland A."/>
            <person name="Barry K.W."/>
            <person name="Cichocki N."/>
            <person name="Veneault-Fourrey C."/>
            <person name="LaButti K."/>
            <person name="Lindquist E.A."/>
            <person name="Lipzen A."/>
            <person name="Lundell T."/>
            <person name="Morin E."/>
            <person name="Murat C."/>
            <person name="Sun H."/>
            <person name="Tunlid A."/>
            <person name="Henrissat B."/>
            <person name="Grigoriev I.V."/>
            <person name="Hibbett D.S."/>
            <person name="Martin F."/>
            <person name="Nordberg H.P."/>
            <person name="Cantor M.N."/>
            <person name="Hua S.X."/>
        </authorList>
    </citation>
    <scope>NUCLEOTIDE SEQUENCE [LARGE SCALE GENOMIC DNA]</scope>
    <source>
        <strain evidence="2 3">UH-Slu-Lm8-n1</strain>
    </source>
</reference>
<proteinExistence type="predicted"/>
<organism evidence="2 3">
    <name type="scientific">Suillus luteus UH-Slu-Lm8-n1</name>
    <dbReference type="NCBI Taxonomy" id="930992"/>
    <lineage>
        <taxon>Eukaryota</taxon>
        <taxon>Fungi</taxon>
        <taxon>Dikarya</taxon>
        <taxon>Basidiomycota</taxon>
        <taxon>Agaricomycotina</taxon>
        <taxon>Agaricomycetes</taxon>
        <taxon>Agaricomycetidae</taxon>
        <taxon>Boletales</taxon>
        <taxon>Suillineae</taxon>
        <taxon>Suillaceae</taxon>
        <taxon>Suillus</taxon>
    </lineage>
</organism>
<dbReference type="EMBL" id="KN836077">
    <property type="protein sequence ID" value="KIK32918.1"/>
    <property type="molecule type" value="Genomic_DNA"/>
</dbReference>
<accession>A0A0D0ALX5</accession>
<feature type="region of interest" description="Disordered" evidence="1">
    <location>
        <begin position="1"/>
        <end position="31"/>
    </location>
</feature>
<gene>
    <name evidence="2" type="ORF">CY34DRAFT_18716</name>
</gene>
<keyword evidence="3" id="KW-1185">Reference proteome</keyword>
<evidence type="ECO:0000256" key="1">
    <source>
        <dbReference type="SAM" id="MobiDB-lite"/>
    </source>
</evidence>
<sequence length="349" mass="38848">MEDDNSSSTESRKRASSALQLGPRKRGMKSDPLLSHGRHFGRTVFALCNYPSLLTNGILRLEQLKDASIEDFPAEERREHLVFEKLLDSYPGLLERLREGSEEEVLHVGELIGKGASAARGEDTKSLKPVVIDWIATEGETIIPPLPRNSKISRGFNHSLTGRLLCPAELDWNDAEIKQKLQSGEIAVSGDQWPRFLYANEVYDPDDPWNGLLRSRLLINAYRHVFTSPSSVEKEPKATRAGNARLHGMTSVTPPSVAYIATQVRFALSSSSVFSRTDAVTDSETFYHSLLDLFEDPDEKGEVADLLVWWNRQIFPTSSAAKRTLKANSALSKIRQKRAALKDANASTS</sequence>
<evidence type="ECO:0000313" key="3">
    <source>
        <dbReference type="Proteomes" id="UP000054485"/>
    </source>
</evidence>
<protein>
    <submittedName>
        <fullName evidence="2">Uncharacterized protein</fullName>
    </submittedName>
</protein>
<dbReference type="InterPro" id="IPR046521">
    <property type="entry name" value="DUF6698"/>
</dbReference>
<dbReference type="Proteomes" id="UP000054485">
    <property type="component" value="Unassembled WGS sequence"/>
</dbReference>
<dbReference type="HOGENOM" id="CLU_035918_3_1_1"/>
<evidence type="ECO:0000313" key="2">
    <source>
        <dbReference type="EMBL" id="KIK32918.1"/>
    </source>
</evidence>
<dbReference type="STRING" id="930992.A0A0D0ALX5"/>
<name>A0A0D0ALX5_9AGAM</name>